<dbReference type="SUPFAM" id="SSF57850">
    <property type="entry name" value="RING/U-box"/>
    <property type="match status" value="1"/>
</dbReference>
<dbReference type="SMART" id="SM00454">
    <property type="entry name" value="SAM"/>
    <property type="match status" value="1"/>
</dbReference>
<sequence>MSEKSVLASLVHTISSHTSDVNGVCFSKSGKLATCSADKTVRVWDTEDYSELPCSPLCGHTYYVHCCTFSPFGTQLASCSTDGKVIIWDLKTGEKKCIFQHESKAPIRVCKFSPNSSMLLSGGDDNNLCLWNLSTESLIVTYKGHEGTVFGLDFTPDGHYIVSGSRCGETSSGVLLTEKIVFKGHEGSVMVCNFSLNGKILASGSSDKTVRLWDPIQGVPLHVIEGHTRYVISVAFSSDGQYLASGSNDKSVMIWKLQSEQQIFTALENGEPVCAESPHQRAGQKVTVTVNLQEMSVDDVAQWISEIGLQQYCDTFRKQDIDGQELSTLTQECLKNALGIDSLGHRNKILRSRAQLLECPIMQQKTVQDGYSYERSAITNWMRNDKDRSPMTNSVLVNKELTPNRKID</sequence>
<dbReference type="InterPro" id="IPR001680">
    <property type="entry name" value="WD40_rpt"/>
</dbReference>
<feature type="repeat" description="WD" evidence="4">
    <location>
        <begin position="100"/>
        <end position="141"/>
    </location>
</feature>
<dbReference type="PANTHER" id="PTHR22847">
    <property type="entry name" value="WD40 REPEAT PROTEIN"/>
    <property type="match status" value="1"/>
</dbReference>
<evidence type="ECO:0000256" key="1">
    <source>
        <dbReference type="ARBA" id="ARBA00020894"/>
    </source>
</evidence>
<dbReference type="EMBL" id="CP111016">
    <property type="protein sequence ID" value="WAR04962.1"/>
    <property type="molecule type" value="Genomic_DNA"/>
</dbReference>
<dbReference type="InterPro" id="IPR019775">
    <property type="entry name" value="WD40_repeat_CS"/>
</dbReference>
<evidence type="ECO:0000313" key="7">
    <source>
        <dbReference type="Proteomes" id="UP001164746"/>
    </source>
</evidence>
<dbReference type="Proteomes" id="UP001164746">
    <property type="component" value="Chromosome 5"/>
</dbReference>
<dbReference type="Gene3D" id="3.30.40.10">
    <property type="entry name" value="Zinc/RING finger domain, C3HC4 (zinc finger)"/>
    <property type="match status" value="1"/>
</dbReference>
<evidence type="ECO:0000259" key="5">
    <source>
        <dbReference type="PROSITE" id="PS50105"/>
    </source>
</evidence>
<dbReference type="PROSITE" id="PS50105">
    <property type="entry name" value="SAM_DOMAIN"/>
    <property type="match status" value="1"/>
</dbReference>
<dbReference type="PROSITE" id="PS50294">
    <property type="entry name" value="WD_REPEATS_REGION"/>
    <property type="match status" value="5"/>
</dbReference>
<keyword evidence="3" id="KW-0677">Repeat</keyword>
<reference evidence="6" key="1">
    <citation type="submission" date="2022-11" db="EMBL/GenBank/DDBJ databases">
        <title>Centuries of genome instability and evolution in soft-shell clam transmissible cancer (bioRxiv).</title>
        <authorList>
            <person name="Hart S.F.M."/>
            <person name="Yonemitsu M.A."/>
            <person name="Giersch R.M."/>
            <person name="Beal B.F."/>
            <person name="Arriagada G."/>
            <person name="Davis B.W."/>
            <person name="Ostrander E.A."/>
            <person name="Goff S.P."/>
            <person name="Metzger M.J."/>
        </authorList>
    </citation>
    <scope>NUCLEOTIDE SEQUENCE</scope>
    <source>
        <strain evidence="6">MELC-2E11</strain>
        <tissue evidence="6">Siphon/mantle</tissue>
    </source>
</reference>
<accession>A0ABY7E822</accession>
<organism evidence="6 7">
    <name type="scientific">Mya arenaria</name>
    <name type="common">Soft-shell clam</name>
    <dbReference type="NCBI Taxonomy" id="6604"/>
    <lineage>
        <taxon>Eukaryota</taxon>
        <taxon>Metazoa</taxon>
        <taxon>Spiralia</taxon>
        <taxon>Lophotrochozoa</taxon>
        <taxon>Mollusca</taxon>
        <taxon>Bivalvia</taxon>
        <taxon>Autobranchia</taxon>
        <taxon>Heteroconchia</taxon>
        <taxon>Euheterodonta</taxon>
        <taxon>Imparidentia</taxon>
        <taxon>Neoheterodontei</taxon>
        <taxon>Myida</taxon>
        <taxon>Myoidea</taxon>
        <taxon>Myidae</taxon>
        <taxon>Mya</taxon>
    </lineage>
</organism>
<gene>
    <name evidence="6" type="ORF">MAR_020331</name>
</gene>
<evidence type="ECO:0000256" key="3">
    <source>
        <dbReference type="ARBA" id="ARBA00022737"/>
    </source>
</evidence>
<dbReference type="SMART" id="SM00320">
    <property type="entry name" value="WD40"/>
    <property type="match status" value="6"/>
</dbReference>
<feature type="repeat" description="WD" evidence="4">
    <location>
        <begin position="142"/>
        <end position="165"/>
    </location>
</feature>
<dbReference type="PANTHER" id="PTHR22847:SF637">
    <property type="entry name" value="WD REPEAT DOMAIN 5B"/>
    <property type="match status" value="1"/>
</dbReference>
<evidence type="ECO:0000256" key="4">
    <source>
        <dbReference type="PROSITE-ProRule" id="PRU00221"/>
    </source>
</evidence>
<dbReference type="SUPFAM" id="SSF47769">
    <property type="entry name" value="SAM/Pointed domain"/>
    <property type="match status" value="1"/>
</dbReference>
<dbReference type="InterPro" id="IPR013083">
    <property type="entry name" value="Znf_RING/FYVE/PHD"/>
</dbReference>
<dbReference type="PROSITE" id="PS50082">
    <property type="entry name" value="WD_REPEATS_2"/>
    <property type="match status" value="6"/>
</dbReference>
<keyword evidence="2 4" id="KW-0853">WD repeat</keyword>
<dbReference type="CDD" id="cd00200">
    <property type="entry name" value="WD40"/>
    <property type="match status" value="1"/>
</dbReference>
<dbReference type="PROSITE" id="PS00678">
    <property type="entry name" value="WD_REPEATS_1"/>
    <property type="match status" value="3"/>
</dbReference>
<evidence type="ECO:0000313" key="6">
    <source>
        <dbReference type="EMBL" id="WAR04962.1"/>
    </source>
</evidence>
<dbReference type="SUPFAM" id="SSF50978">
    <property type="entry name" value="WD40 repeat-like"/>
    <property type="match status" value="1"/>
</dbReference>
<keyword evidence="7" id="KW-1185">Reference proteome</keyword>
<dbReference type="PRINTS" id="PR00320">
    <property type="entry name" value="GPROTEINBRPT"/>
</dbReference>
<proteinExistence type="predicted"/>
<evidence type="ECO:0000256" key="2">
    <source>
        <dbReference type="ARBA" id="ARBA00022574"/>
    </source>
</evidence>
<dbReference type="Gene3D" id="2.130.10.10">
    <property type="entry name" value="YVTN repeat-like/Quinoprotein amine dehydrogenase"/>
    <property type="match status" value="3"/>
</dbReference>
<dbReference type="Pfam" id="PF04564">
    <property type="entry name" value="U-box"/>
    <property type="match status" value="1"/>
</dbReference>
<feature type="repeat" description="WD" evidence="4">
    <location>
        <begin position="224"/>
        <end position="265"/>
    </location>
</feature>
<dbReference type="Gene3D" id="1.10.150.50">
    <property type="entry name" value="Transcription Factor, Ets-1"/>
    <property type="match status" value="1"/>
</dbReference>
<dbReference type="Pfam" id="PF00400">
    <property type="entry name" value="WD40"/>
    <property type="match status" value="6"/>
</dbReference>
<dbReference type="InterPro" id="IPR013761">
    <property type="entry name" value="SAM/pointed_sf"/>
</dbReference>
<dbReference type="InterPro" id="IPR020472">
    <property type="entry name" value="WD40_PAC1"/>
</dbReference>
<feature type="domain" description="SAM" evidence="5">
    <location>
        <begin position="295"/>
        <end position="359"/>
    </location>
</feature>
<feature type="repeat" description="WD" evidence="4">
    <location>
        <begin position="14"/>
        <end position="47"/>
    </location>
</feature>
<name>A0ABY7E822_MYAAR</name>
<protein>
    <recommendedName>
        <fullName evidence="1">WD repeat, SAM and U-box domain-containing protein 1</fullName>
    </recommendedName>
</protein>
<dbReference type="InterPro" id="IPR036322">
    <property type="entry name" value="WD40_repeat_dom_sf"/>
</dbReference>
<feature type="repeat" description="WD" evidence="4">
    <location>
        <begin position="57"/>
        <end position="98"/>
    </location>
</feature>
<dbReference type="InterPro" id="IPR003613">
    <property type="entry name" value="Ubox_domain"/>
</dbReference>
<feature type="repeat" description="WD" evidence="4">
    <location>
        <begin position="182"/>
        <end position="214"/>
    </location>
</feature>
<dbReference type="InterPro" id="IPR001660">
    <property type="entry name" value="SAM"/>
</dbReference>
<dbReference type="InterPro" id="IPR015943">
    <property type="entry name" value="WD40/YVTN_repeat-like_dom_sf"/>
</dbReference>
<dbReference type="Pfam" id="PF00536">
    <property type="entry name" value="SAM_1"/>
    <property type="match status" value="1"/>
</dbReference>